<evidence type="ECO:0000256" key="1">
    <source>
        <dbReference type="ARBA" id="ARBA00004477"/>
    </source>
</evidence>
<proteinExistence type="predicted"/>
<dbReference type="InParanoid" id="A0A482XTL9"/>
<keyword evidence="4 13" id="KW-1133">Transmembrane helix</keyword>
<evidence type="ECO:0000256" key="10">
    <source>
        <dbReference type="ARBA" id="ARBA00093557"/>
    </source>
</evidence>
<dbReference type="EMBL" id="QKKF02000377">
    <property type="protein sequence ID" value="RZF49176.1"/>
    <property type="molecule type" value="Genomic_DNA"/>
</dbReference>
<feature type="transmembrane region" description="Helical" evidence="13">
    <location>
        <begin position="511"/>
        <end position="533"/>
    </location>
</feature>
<reference evidence="14 15" key="1">
    <citation type="journal article" date="2017" name="Gigascience">
        <title>Genome sequence of the small brown planthopper, Laodelphax striatellus.</title>
        <authorList>
            <person name="Zhu J."/>
            <person name="Jiang F."/>
            <person name="Wang X."/>
            <person name="Yang P."/>
            <person name="Bao Y."/>
            <person name="Zhao W."/>
            <person name="Wang W."/>
            <person name="Lu H."/>
            <person name="Wang Q."/>
            <person name="Cui N."/>
            <person name="Li J."/>
            <person name="Chen X."/>
            <person name="Luo L."/>
            <person name="Yu J."/>
            <person name="Kang L."/>
            <person name="Cui F."/>
        </authorList>
    </citation>
    <scope>NUCLEOTIDE SEQUENCE [LARGE SCALE GENOMIC DNA]</scope>
    <source>
        <strain evidence="14">Lst14</strain>
    </source>
</reference>
<dbReference type="Pfam" id="PF04114">
    <property type="entry name" value="Gaa1"/>
    <property type="match status" value="1"/>
</dbReference>
<gene>
    <name evidence="14" type="ORF">LSTR_LSTR008462</name>
</gene>
<evidence type="ECO:0000256" key="12">
    <source>
        <dbReference type="ARBA" id="ARBA00093661"/>
    </source>
</evidence>
<dbReference type="Proteomes" id="UP000291343">
    <property type="component" value="Unassembled WGS sequence"/>
</dbReference>
<feature type="transmembrane region" description="Helical" evidence="13">
    <location>
        <begin position="430"/>
        <end position="448"/>
    </location>
</feature>
<feature type="transmembrane region" description="Helical" evidence="13">
    <location>
        <begin position="343"/>
        <end position="364"/>
    </location>
</feature>
<keyword evidence="6" id="KW-1015">Disulfide bond</keyword>
<dbReference type="GO" id="GO:0042765">
    <property type="term" value="C:GPI-anchor transamidase complex"/>
    <property type="evidence" value="ECO:0007669"/>
    <property type="project" value="InterPro"/>
</dbReference>
<evidence type="ECO:0000313" key="14">
    <source>
        <dbReference type="EMBL" id="RZF49176.1"/>
    </source>
</evidence>
<evidence type="ECO:0000256" key="3">
    <source>
        <dbReference type="ARBA" id="ARBA00022824"/>
    </source>
</evidence>
<accession>A0A482XTL9</accession>
<evidence type="ECO:0000256" key="2">
    <source>
        <dbReference type="ARBA" id="ARBA00022692"/>
    </source>
</evidence>
<comment type="caution">
    <text evidence="14">The sequence shown here is derived from an EMBL/GenBank/DDBJ whole genome shotgun (WGS) entry which is preliminary data.</text>
</comment>
<keyword evidence="7" id="KW-0325">Glycoprotein</keyword>
<dbReference type="FunFam" id="3.40.630.10:FF:000047">
    <property type="entry name" value="Glycosylphosphatidylinositol anchor attachment 1 protein"/>
    <property type="match status" value="1"/>
</dbReference>
<feature type="transmembrane region" description="Helical" evidence="13">
    <location>
        <begin position="390"/>
        <end position="410"/>
    </location>
</feature>
<feature type="transmembrane region" description="Helical" evidence="13">
    <location>
        <begin position="561"/>
        <end position="582"/>
    </location>
</feature>
<keyword evidence="15" id="KW-1185">Reference proteome</keyword>
<evidence type="ECO:0000256" key="9">
    <source>
        <dbReference type="ARBA" id="ARBA00093336"/>
    </source>
</evidence>
<dbReference type="GO" id="GO:0016255">
    <property type="term" value="P:attachment of GPI anchor to protein"/>
    <property type="evidence" value="ECO:0007669"/>
    <property type="project" value="TreeGrafter"/>
</dbReference>
<evidence type="ECO:0000256" key="4">
    <source>
        <dbReference type="ARBA" id="ARBA00022989"/>
    </source>
</evidence>
<evidence type="ECO:0000256" key="7">
    <source>
        <dbReference type="ARBA" id="ARBA00023180"/>
    </source>
</evidence>
<dbReference type="Gene3D" id="3.40.630.10">
    <property type="entry name" value="Zn peptidases"/>
    <property type="match status" value="1"/>
</dbReference>
<evidence type="ECO:0000256" key="5">
    <source>
        <dbReference type="ARBA" id="ARBA00023136"/>
    </source>
</evidence>
<comment type="function">
    <text evidence="9">Component of the glycosylphosphatidylinositol-anchor (GPI-anchor) transamidase (GPI-T) complex that catalyzes the formation of the linkage between a proprotein and a GPI-anchor and participates in GPI anchored protein biosynthesis. Binds GPI-anchor.</text>
</comment>
<protein>
    <recommendedName>
        <fullName evidence="11">GPI-anchor transamidase component GPAA1</fullName>
    </recommendedName>
    <alternativeName>
        <fullName evidence="8">GAA1 protein homolog</fullName>
    </alternativeName>
    <alternativeName>
        <fullName evidence="12">Glycosylphosphatidylinositol anchor attachment 1 protein</fullName>
    </alternativeName>
</protein>
<dbReference type="PANTHER" id="PTHR13304:SF0">
    <property type="entry name" value="GLYCOSYLPHOSPHATIDYLINOSITOL ANCHOR ATTACHMENT 1 PROTEIN"/>
    <property type="match status" value="1"/>
</dbReference>
<feature type="transmembrane region" description="Helical" evidence="13">
    <location>
        <begin position="460"/>
        <end position="477"/>
    </location>
</feature>
<comment type="subcellular location">
    <subcellularLocation>
        <location evidence="1">Endoplasmic reticulum membrane</location>
        <topology evidence="1">Multi-pass membrane protein</topology>
    </subcellularLocation>
</comment>
<dbReference type="SMR" id="A0A482XTL9"/>
<sequence>MSVVISLNLLTATYFSENALLPGLVKGEYDMDTEARSLLVELEAEAASHPHTLPSAWLLSRFHRLSLDAYTHNFTLNYPLGSSSKFTGRNVYGILRAARSSSMEAVMLTVPYRPPDSVHPTTAPGLALMLSLAKFFRRQKYWAKDIIFLVTEHEQLGAQAWLEAYHGASCGLPGVLDHGDLGGRGGAIQAAINLEIHASKIGYIDIKVAGLNGQLPNLDLVNLVHRMCSKEGVRHTFNNKEKVYKNNWWATWSRGIHTLVSMVLTQATGMPNGNHGLFHRFGIEAVTLEGFEKVGRGSPATFFQVGRVLEGLFRSLNNLLERFHQSFFFYLLPDTDRYISIGLYMPCLVMLAGALIIKAFTLWIKVQNNISIAEMESPSSDENDEEDKTVNLNVMLVGTAVFINHLQGVLLFSGTQHFTRITDAYSTENLLYGSYLIGCLLTIVSPYIIRLHKKTDNQWVLLNIIALLELATVLLAVGMNNFSLAFLTAVIYVPPALWLQSSNNRWYKKLLWIVLHPFFMLSWVVLGFTAVTFPELEPLQLLTKAFVANKQALVLCAVDSYIYASWTFNVATIFFLPTWSLFWQLTQSHSESIEATFDEEETAKKQQ</sequence>
<dbReference type="FunCoup" id="A0A482XTL9">
    <property type="interactions" value="1734"/>
</dbReference>
<feature type="transmembrane region" description="Helical" evidence="13">
    <location>
        <begin position="483"/>
        <end position="499"/>
    </location>
</feature>
<evidence type="ECO:0000256" key="11">
    <source>
        <dbReference type="ARBA" id="ARBA00093619"/>
    </source>
</evidence>
<dbReference type="AlphaFoldDB" id="A0A482XTL9"/>
<dbReference type="OrthoDB" id="445301at2759"/>
<evidence type="ECO:0000256" key="6">
    <source>
        <dbReference type="ARBA" id="ARBA00023157"/>
    </source>
</evidence>
<evidence type="ECO:0000256" key="13">
    <source>
        <dbReference type="SAM" id="Phobius"/>
    </source>
</evidence>
<dbReference type="PANTHER" id="PTHR13304">
    <property type="entry name" value="GLYCOSYLPHOSPHATIDYLINOSITOL ANCHOR ATTACHMENT 1 PROTEIN"/>
    <property type="match status" value="1"/>
</dbReference>
<comment type="subunit">
    <text evidence="10">Heteropentamer. Part of the GPI-anchor transamidase complex, consisting of PIGK, PIGT, PIGS, PIGU and GAA1. Interacts with PIGK.</text>
</comment>
<evidence type="ECO:0000256" key="8">
    <source>
        <dbReference type="ARBA" id="ARBA00083563"/>
    </source>
</evidence>
<organism evidence="14 15">
    <name type="scientific">Laodelphax striatellus</name>
    <name type="common">Small brown planthopper</name>
    <name type="synonym">Delphax striatella</name>
    <dbReference type="NCBI Taxonomy" id="195883"/>
    <lineage>
        <taxon>Eukaryota</taxon>
        <taxon>Metazoa</taxon>
        <taxon>Ecdysozoa</taxon>
        <taxon>Arthropoda</taxon>
        <taxon>Hexapoda</taxon>
        <taxon>Insecta</taxon>
        <taxon>Pterygota</taxon>
        <taxon>Neoptera</taxon>
        <taxon>Paraneoptera</taxon>
        <taxon>Hemiptera</taxon>
        <taxon>Auchenorrhyncha</taxon>
        <taxon>Fulgoroidea</taxon>
        <taxon>Delphacidae</taxon>
        <taxon>Criomorphinae</taxon>
        <taxon>Laodelphax</taxon>
    </lineage>
</organism>
<dbReference type="InterPro" id="IPR007246">
    <property type="entry name" value="Gaa1"/>
</dbReference>
<keyword evidence="3" id="KW-0256">Endoplasmic reticulum</keyword>
<dbReference type="STRING" id="195883.A0A482XTL9"/>
<keyword evidence="2 13" id="KW-0812">Transmembrane</keyword>
<evidence type="ECO:0000313" key="15">
    <source>
        <dbReference type="Proteomes" id="UP000291343"/>
    </source>
</evidence>
<dbReference type="PIRSF" id="PIRSF036762">
    <property type="entry name" value="GAA1"/>
    <property type="match status" value="1"/>
</dbReference>
<keyword evidence="5 13" id="KW-0472">Membrane</keyword>
<name>A0A482XTL9_LAOST</name>